<dbReference type="InterPro" id="IPR013766">
    <property type="entry name" value="Thioredoxin_domain"/>
</dbReference>
<dbReference type="GO" id="GO:0008961">
    <property type="term" value="F:phosphatidylglycerol-prolipoprotein diacylglyceryl transferase activity"/>
    <property type="evidence" value="ECO:0007669"/>
    <property type="project" value="InterPro"/>
</dbReference>
<accession>A4G821</accession>
<dbReference type="InterPro" id="IPR050553">
    <property type="entry name" value="Thioredoxin_ResA/DsbE_sf"/>
</dbReference>
<sequence length="269" mass="29535">MTSSLQIGPLAVPYSLILIAAAVFFGNLIARRVDKGAEKTIENHFFWILMVAVLSARVAFVIQYKTAYLSIPLDIIDIRDGGWNAQAGVIAAWAYALLLMKGKACLRKPLLLVMFGSSLVWIGGTIALAALTKDPSPIPDLKLQSMNGDEVYLARFDGKPTVINLWATWCPPCQREMPVFAKAQQQNPGIHFVFINQGESRLLVEQFLTKNKLTMQNVLIDASGAAGKAFEVKGMPSTYFFDANGKLLDSRLGEVSDASLMEKLQKINP</sequence>
<dbReference type="SUPFAM" id="SSF52833">
    <property type="entry name" value="Thioredoxin-like"/>
    <property type="match status" value="1"/>
</dbReference>
<keyword evidence="4" id="KW-1133">Transmembrane helix</keyword>
<evidence type="ECO:0000256" key="2">
    <source>
        <dbReference type="ARBA" id="ARBA00022748"/>
    </source>
</evidence>
<organism evidence="6 7">
    <name type="scientific">Herminiimonas arsenicoxydans</name>
    <dbReference type="NCBI Taxonomy" id="204773"/>
    <lineage>
        <taxon>Bacteria</taxon>
        <taxon>Pseudomonadati</taxon>
        <taxon>Pseudomonadota</taxon>
        <taxon>Betaproteobacteria</taxon>
        <taxon>Burkholderiales</taxon>
        <taxon>Oxalobacteraceae</taxon>
        <taxon>Herminiimonas</taxon>
    </lineage>
</organism>
<dbReference type="GO" id="GO:0017004">
    <property type="term" value="P:cytochrome complex assembly"/>
    <property type="evidence" value="ECO:0007669"/>
    <property type="project" value="UniProtKB-KW"/>
</dbReference>
<keyword evidence="3" id="KW-0676">Redox-active center</keyword>
<gene>
    <name evidence="6" type="ordered locus">HEAR2532</name>
</gene>
<dbReference type="Proteomes" id="UP000006697">
    <property type="component" value="Chromosome"/>
</dbReference>
<keyword evidence="7" id="KW-1185">Reference proteome</keyword>
<name>A4G821_HERAR</name>
<dbReference type="CDD" id="cd02966">
    <property type="entry name" value="TlpA_like_family"/>
    <property type="match status" value="1"/>
</dbReference>
<dbReference type="PROSITE" id="PS00194">
    <property type="entry name" value="THIOREDOXIN_1"/>
    <property type="match status" value="1"/>
</dbReference>
<evidence type="ECO:0000256" key="4">
    <source>
        <dbReference type="SAM" id="Phobius"/>
    </source>
</evidence>
<keyword evidence="4" id="KW-0812">Transmembrane</keyword>
<dbReference type="EMBL" id="CU207211">
    <property type="protein sequence ID" value="CAL62658.2"/>
    <property type="molecule type" value="Genomic_DNA"/>
</dbReference>
<feature type="domain" description="Thioredoxin" evidence="5">
    <location>
        <begin position="132"/>
        <end position="269"/>
    </location>
</feature>
<dbReference type="Pfam" id="PF08534">
    <property type="entry name" value="Redoxin"/>
    <property type="match status" value="1"/>
</dbReference>
<comment type="subcellular location">
    <subcellularLocation>
        <location evidence="1">Cell envelope</location>
    </subcellularLocation>
</comment>
<dbReference type="Gene3D" id="3.40.30.10">
    <property type="entry name" value="Glutaredoxin"/>
    <property type="match status" value="1"/>
</dbReference>
<feature type="transmembrane region" description="Helical" evidence="4">
    <location>
        <begin position="12"/>
        <end position="33"/>
    </location>
</feature>
<keyword evidence="4" id="KW-0472">Membrane</keyword>
<dbReference type="GO" id="GO:0030313">
    <property type="term" value="C:cell envelope"/>
    <property type="evidence" value="ECO:0007669"/>
    <property type="project" value="UniProtKB-SubCell"/>
</dbReference>
<dbReference type="AlphaFoldDB" id="A4G821"/>
<dbReference type="HOGENOM" id="CLU_089636_0_0_4"/>
<dbReference type="InterPro" id="IPR013740">
    <property type="entry name" value="Redoxin"/>
</dbReference>
<dbReference type="GO" id="GO:0015036">
    <property type="term" value="F:disulfide oxidoreductase activity"/>
    <property type="evidence" value="ECO:0007669"/>
    <property type="project" value="UniProtKB-ARBA"/>
</dbReference>
<dbReference type="PANTHER" id="PTHR42852:SF18">
    <property type="entry name" value="CHROMOSOME UNDETERMINED SCAFFOLD_47, WHOLE GENOME SHOTGUN SEQUENCE"/>
    <property type="match status" value="1"/>
</dbReference>
<feature type="transmembrane region" description="Helical" evidence="4">
    <location>
        <begin position="45"/>
        <end position="62"/>
    </location>
</feature>
<dbReference type="PROSITE" id="PS51352">
    <property type="entry name" value="THIOREDOXIN_2"/>
    <property type="match status" value="1"/>
</dbReference>
<dbReference type="InterPro" id="IPR001640">
    <property type="entry name" value="Lgt"/>
</dbReference>
<keyword evidence="2" id="KW-0201">Cytochrome c-type biogenesis</keyword>
<dbReference type="PANTHER" id="PTHR42852">
    <property type="entry name" value="THIOL:DISULFIDE INTERCHANGE PROTEIN DSBE"/>
    <property type="match status" value="1"/>
</dbReference>
<dbReference type="GO" id="GO:0005886">
    <property type="term" value="C:plasma membrane"/>
    <property type="evidence" value="ECO:0007669"/>
    <property type="project" value="InterPro"/>
</dbReference>
<dbReference type="Pfam" id="PF01790">
    <property type="entry name" value="LGT"/>
    <property type="match status" value="1"/>
</dbReference>
<dbReference type="KEGG" id="har:HEAR2532"/>
<evidence type="ECO:0000256" key="1">
    <source>
        <dbReference type="ARBA" id="ARBA00004196"/>
    </source>
</evidence>
<dbReference type="GO" id="GO:0042158">
    <property type="term" value="P:lipoprotein biosynthetic process"/>
    <property type="evidence" value="ECO:0007669"/>
    <property type="project" value="InterPro"/>
</dbReference>
<evidence type="ECO:0000259" key="5">
    <source>
        <dbReference type="PROSITE" id="PS51352"/>
    </source>
</evidence>
<dbReference type="STRING" id="204773.HEAR2532"/>
<protein>
    <submittedName>
        <fullName evidence="6">Thiol:disulfide interchange protein</fullName>
    </submittedName>
</protein>
<dbReference type="OrthoDB" id="9811352at2"/>
<feature type="transmembrane region" description="Helical" evidence="4">
    <location>
        <begin position="110"/>
        <end position="131"/>
    </location>
</feature>
<dbReference type="eggNOG" id="COG0526">
    <property type="taxonomic scope" value="Bacteria"/>
</dbReference>
<evidence type="ECO:0000313" key="6">
    <source>
        <dbReference type="EMBL" id="CAL62658.2"/>
    </source>
</evidence>
<dbReference type="InterPro" id="IPR017937">
    <property type="entry name" value="Thioredoxin_CS"/>
</dbReference>
<reference evidence="6 7" key="1">
    <citation type="journal article" date="2007" name="PLoS Genet.">
        <title>A tale of two oxidation states: bacterial colonization of arsenic-rich environments.</title>
        <authorList>
            <person name="Muller D."/>
            <person name="Medigue C."/>
            <person name="Koechler S."/>
            <person name="Barbe V."/>
            <person name="Barakat M."/>
            <person name="Talla E."/>
            <person name="Bonnefoy V."/>
            <person name="Krin E."/>
            <person name="Arsene-Ploetze F."/>
            <person name="Carapito C."/>
            <person name="Chandler M."/>
            <person name="Cournoyer B."/>
            <person name="Cruveiller S."/>
            <person name="Dossat C."/>
            <person name="Duval S."/>
            <person name="Heymann M."/>
            <person name="Leize E."/>
            <person name="Lieutaud A."/>
            <person name="Lievremont D."/>
            <person name="Makita Y."/>
            <person name="Mangenot S."/>
            <person name="Nitschke W."/>
            <person name="Ortet P."/>
            <person name="Perdrial N."/>
            <person name="Schoepp B."/>
            <person name="Siguier N."/>
            <person name="Simeonova D.D."/>
            <person name="Rouy Z."/>
            <person name="Segurens B."/>
            <person name="Turlin E."/>
            <person name="Vallenet D."/>
            <person name="Van Dorsselaer A."/>
            <person name="Weiss S."/>
            <person name="Weissenbach J."/>
            <person name="Lett M.C."/>
            <person name="Danchin A."/>
            <person name="Bertin P.N."/>
        </authorList>
    </citation>
    <scope>NUCLEOTIDE SEQUENCE [LARGE SCALE GENOMIC DNA]</scope>
    <source>
        <strain evidence="7">ULPAs1</strain>
    </source>
</reference>
<evidence type="ECO:0000313" key="7">
    <source>
        <dbReference type="Proteomes" id="UP000006697"/>
    </source>
</evidence>
<dbReference type="InterPro" id="IPR036249">
    <property type="entry name" value="Thioredoxin-like_sf"/>
</dbReference>
<evidence type="ECO:0000256" key="3">
    <source>
        <dbReference type="ARBA" id="ARBA00023284"/>
    </source>
</evidence>
<proteinExistence type="predicted"/>